<evidence type="ECO:0000313" key="2">
    <source>
        <dbReference type="EMBL" id="QDT08738.1"/>
    </source>
</evidence>
<gene>
    <name evidence="2" type="ORF">K239x_06800</name>
</gene>
<reference evidence="2 3" key="1">
    <citation type="submission" date="2019-02" db="EMBL/GenBank/DDBJ databases">
        <title>Deep-cultivation of Planctomycetes and their phenomic and genomic characterization uncovers novel biology.</title>
        <authorList>
            <person name="Wiegand S."/>
            <person name="Jogler M."/>
            <person name="Boedeker C."/>
            <person name="Pinto D."/>
            <person name="Vollmers J."/>
            <person name="Rivas-Marin E."/>
            <person name="Kohn T."/>
            <person name="Peeters S.H."/>
            <person name="Heuer A."/>
            <person name="Rast P."/>
            <person name="Oberbeckmann S."/>
            <person name="Bunk B."/>
            <person name="Jeske O."/>
            <person name="Meyerdierks A."/>
            <person name="Storesund J.E."/>
            <person name="Kallscheuer N."/>
            <person name="Luecker S."/>
            <person name="Lage O.M."/>
            <person name="Pohl T."/>
            <person name="Merkel B.J."/>
            <person name="Hornburger P."/>
            <person name="Mueller R.-W."/>
            <person name="Bruemmer F."/>
            <person name="Labrenz M."/>
            <person name="Spormann A.M."/>
            <person name="Op den Camp H."/>
            <person name="Overmann J."/>
            <person name="Amann R."/>
            <person name="Jetten M.S.M."/>
            <person name="Mascher T."/>
            <person name="Medema M.H."/>
            <person name="Devos D.P."/>
            <person name="Kaster A.-K."/>
            <person name="Ovreas L."/>
            <person name="Rohde M."/>
            <person name="Galperin M.Y."/>
            <person name="Jogler C."/>
        </authorList>
    </citation>
    <scope>NUCLEOTIDE SEQUENCE [LARGE SCALE GENOMIC DNA]</scope>
    <source>
        <strain evidence="2 3">K23_9</strain>
    </source>
</reference>
<dbReference type="OrthoDB" id="238183at2"/>
<accession>A0A517NNN5</accession>
<dbReference type="EMBL" id="CP036526">
    <property type="protein sequence ID" value="QDT08738.1"/>
    <property type="molecule type" value="Genomic_DNA"/>
</dbReference>
<keyword evidence="3" id="KW-1185">Reference proteome</keyword>
<evidence type="ECO:0000313" key="3">
    <source>
        <dbReference type="Proteomes" id="UP000319817"/>
    </source>
</evidence>
<proteinExistence type="predicted"/>
<evidence type="ECO:0000259" key="1">
    <source>
        <dbReference type="Pfam" id="PF16261"/>
    </source>
</evidence>
<dbReference type="RefSeq" id="WP_145416229.1">
    <property type="nucleotide sequence ID" value="NZ_CP036526.1"/>
</dbReference>
<dbReference type="Pfam" id="PF16261">
    <property type="entry name" value="DUF4915"/>
    <property type="match status" value="1"/>
</dbReference>
<organism evidence="2 3">
    <name type="scientific">Stieleria marina</name>
    <dbReference type="NCBI Taxonomy" id="1930275"/>
    <lineage>
        <taxon>Bacteria</taxon>
        <taxon>Pseudomonadati</taxon>
        <taxon>Planctomycetota</taxon>
        <taxon>Planctomycetia</taxon>
        <taxon>Pirellulales</taxon>
        <taxon>Pirellulaceae</taxon>
        <taxon>Stieleria</taxon>
    </lineage>
</organism>
<sequence>MRSKAVPQREIAFRASADFSGILRHLNSSLLVSTYAAGKVAIVGAGQDDQVDLRFHNFQQAMGMAWDGRRLAVGGQNQIWILEAEPQLANQIPPTGQYDQAVLYRRAYGTGNIHVHEMQWTGEELWFANTLFSCLCTLDGNYSFVPRWQPSFIKELAPEDRCHLNGMTMQDGMPKYVSVLGMTNQARGWRENKASGGAILDVPSGEIVSQGLAMPHSPRIHNGRLLVLNSGCGTLESVDESNGDRVVVDKLPGYLRGMDFAGQFAFIGMSRARETSVFGGIPIEAEKDDLRCGVGVVDLHSGRAVAWLQMDTGVEEIFGVTVVPNVKRLAMSGPYPDVDESEPVWLLPPPGSVPPR</sequence>
<name>A0A517NNN5_9BACT</name>
<dbReference type="InterPro" id="IPR017481">
    <property type="entry name" value="CHP03032"/>
</dbReference>
<protein>
    <recommendedName>
        <fullName evidence="1">Conserved hypothetical protein CHP03032 domain-containing protein</fullName>
    </recommendedName>
</protein>
<dbReference type="SUPFAM" id="SSF63825">
    <property type="entry name" value="YWTD domain"/>
    <property type="match status" value="1"/>
</dbReference>
<dbReference type="AlphaFoldDB" id="A0A517NNN5"/>
<dbReference type="NCBIfam" id="TIGR03032">
    <property type="entry name" value="TIGR03032 family protein"/>
    <property type="match status" value="1"/>
</dbReference>
<feature type="domain" description="Conserved hypothetical protein CHP03032" evidence="1">
    <location>
        <begin position="18"/>
        <end position="328"/>
    </location>
</feature>
<dbReference type="Proteomes" id="UP000319817">
    <property type="component" value="Chromosome"/>
</dbReference>